<feature type="compositionally biased region" description="Pro residues" evidence="1">
    <location>
        <begin position="646"/>
        <end position="655"/>
    </location>
</feature>
<feature type="compositionally biased region" description="Polar residues" evidence="1">
    <location>
        <begin position="661"/>
        <end position="672"/>
    </location>
</feature>
<dbReference type="Proteomes" id="UP000279236">
    <property type="component" value="Unassembled WGS sequence"/>
</dbReference>
<dbReference type="Pfam" id="PF00850">
    <property type="entry name" value="Hist_deacetyl"/>
    <property type="match status" value="1"/>
</dbReference>
<comment type="caution">
    <text evidence="3">The sequence shown here is derived from an EMBL/GenBank/DDBJ whole genome shotgun (WGS) entry which is preliminary data.</text>
</comment>
<protein>
    <recommendedName>
        <fullName evidence="2">Histone deacetylase domain-containing protein</fullName>
    </recommendedName>
</protein>
<dbReference type="PANTHER" id="PTHR47558:SF1">
    <property type="entry name" value="HISTONE DEACETYLASE HOS3"/>
    <property type="match status" value="1"/>
</dbReference>
<dbReference type="OrthoDB" id="5232919at2759"/>
<feature type="region of interest" description="Disordered" evidence="1">
    <location>
        <begin position="852"/>
        <end position="888"/>
    </location>
</feature>
<dbReference type="GO" id="GO:0010468">
    <property type="term" value="P:regulation of gene expression"/>
    <property type="evidence" value="ECO:0007669"/>
    <property type="project" value="UniProtKB-ARBA"/>
</dbReference>
<evidence type="ECO:0000256" key="1">
    <source>
        <dbReference type="SAM" id="MobiDB-lite"/>
    </source>
</evidence>
<sequence length="888" mass="94819">MAPVLPLALCIQPACLQHKYIRHPNSSHIFERPERIRAVLLGIAAALSRLETEAALARALDSATPASPGGEDLASMLSGLSIASSSPFLPPLHAHIISPPPLPSSPGQILMHHPALQLAHSPPVEAPFPYLPMTRGAAIPSSTYLRDLYKWASNAVEAIKNTGCEIPDDMGLNPGDLYLGPGSIVAIEGSIQTVCQAVDGVCGSTTPSRPSTPVNSSPGSPSSTKPLPEFTKAFCAIRPPGHHCGEDAPSGFCYVNNVVVGALHGYLQHDIDRAIIIDFDLHHGNGTQALVMPHNAASYAEDLAVKAGKPPQMRGPKGARRGWKAFYGSVHDIYSYPCEDASVSLAAHGQYIENIHLQPYASEEDFYERIYPKYLTLLERALVFMKETEADPERTILFISAGFDACEHEHQGMQRHDRRVPVSFYSRYTRDLAAFADKHTMGKVVSVLEGGYGDRALTSAAMGHAIGLLGQEGVPSWWEVDELVLLERAAKKRRRGKLCALGPELASNPHLARTHALLAHMEGSAPPETPAPSTNATPQARMTLRTRRQATPEEDSSAPSSTTRRPRAKPNVTPTPTPLRKGASETASEVPVQLVPKPAGASVKAVTELPAELPPAVKVISKVEFVTVPAIPDLIVKDDTLDVYPSPAPSAPSPTTPIETPRNSTPPTSSEAATERIVLRIPRLTPSSSPPAEDRGLIDSANLAAQVSSSTSASIASPTVVPPVPRVVGPSVPAQPLNHRASAATAPTPRPMTFRPGAMEPVLLPPSPARAPVHSTTPQTWQHSQPHPSYPRPFAPQQDYAQPQPPFPKPLYPQQQYQMAQYSLQPPSSGALYPSLPVPTVPVLPAAPRLQTMGAGVDGAPQRDGPPAYVDRDATTNATVPPDPAPRT</sequence>
<dbReference type="GO" id="GO:0004407">
    <property type="term" value="F:histone deacetylase activity"/>
    <property type="evidence" value="ECO:0007669"/>
    <property type="project" value="TreeGrafter"/>
</dbReference>
<dbReference type="PANTHER" id="PTHR47558">
    <property type="entry name" value="HISTONE DEACETYLASE HOS3"/>
    <property type="match status" value="1"/>
</dbReference>
<dbReference type="EMBL" id="RSCE01000001">
    <property type="protein sequence ID" value="RSH87799.1"/>
    <property type="molecule type" value="Genomic_DNA"/>
</dbReference>
<dbReference type="InterPro" id="IPR000286">
    <property type="entry name" value="HDACs"/>
</dbReference>
<dbReference type="STRING" id="105984.A0A427Y9G9"/>
<dbReference type="AlphaFoldDB" id="A0A427Y9G9"/>
<organism evidence="3 4">
    <name type="scientific">Apiotrichum porosum</name>
    <dbReference type="NCBI Taxonomy" id="105984"/>
    <lineage>
        <taxon>Eukaryota</taxon>
        <taxon>Fungi</taxon>
        <taxon>Dikarya</taxon>
        <taxon>Basidiomycota</taxon>
        <taxon>Agaricomycotina</taxon>
        <taxon>Tremellomycetes</taxon>
        <taxon>Trichosporonales</taxon>
        <taxon>Trichosporonaceae</taxon>
        <taxon>Apiotrichum</taxon>
    </lineage>
</organism>
<evidence type="ECO:0000313" key="4">
    <source>
        <dbReference type="Proteomes" id="UP000279236"/>
    </source>
</evidence>
<gene>
    <name evidence="3" type="ORF">EHS24_000316</name>
</gene>
<dbReference type="InterPro" id="IPR037138">
    <property type="entry name" value="His_deacetylse_dom_sf"/>
</dbReference>
<dbReference type="PRINTS" id="PR01270">
    <property type="entry name" value="HDASUPER"/>
</dbReference>
<feature type="region of interest" description="Disordered" evidence="1">
    <location>
        <begin position="731"/>
        <end position="751"/>
    </location>
</feature>
<dbReference type="GeneID" id="39584859"/>
<keyword evidence="4" id="KW-1185">Reference proteome</keyword>
<dbReference type="InterPro" id="IPR023696">
    <property type="entry name" value="Ureohydrolase_dom_sf"/>
</dbReference>
<feature type="region of interest" description="Disordered" evidence="1">
    <location>
        <begin position="205"/>
        <end position="224"/>
    </location>
</feature>
<dbReference type="Gene3D" id="3.40.800.20">
    <property type="entry name" value="Histone deacetylase domain"/>
    <property type="match status" value="1"/>
</dbReference>
<feature type="region of interest" description="Disordered" evidence="1">
    <location>
        <begin position="522"/>
        <end position="592"/>
    </location>
</feature>
<dbReference type="SUPFAM" id="SSF52768">
    <property type="entry name" value="Arginase/deacetylase"/>
    <property type="match status" value="1"/>
</dbReference>
<feature type="compositionally biased region" description="Polar residues" evidence="1">
    <location>
        <begin position="531"/>
        <end position="540"/>
    </location>
</feature>
<dbReference type="InterPro" id="IPR053244">
    <property type="entry name" value="HDAC_HD_type_1"/>
</dbReference>
<feature type="domain" description="Histone deacetylase" evidence="2">
    <location>
        <begin position="142"/>
        <end position="462"/>
    </location>
</feature>
<dbReference type="InterPro" id="IPR023801">
    <property type="entry name" value="His_deacetylse_dom"/>
</dbReference>
<feature type="compositionally biased region" description="Low complexity" evidence="1">
    <location>
        <begin position="740"/>
        <end position="751"/>
    </location>
</feature>
<feature type="region of interest" description="Disordered" evidence="1">
    <location>
        <begin position="767"/>
        <end position="812"/>
    </location>
</feature>
<reference evidence="3 4" key="1">
    <citation type="submission" date="2018-11" db="EMBL/GenBank/DDBJ databases">
        <title>Genome sequence of Apiotrichum porosum DSM 27194.</title>
        <authorList>
            <person name="Aliyu H."/>
            <person name="Gorte O."/>
            <person name="Ochsenreither K."/>
        </authorList>
    </citation>
    <scope>NUCLEOTIDE SEQUENCE [LARGE SCALE GENOMIC DNA]</scope>
    <source>
        <strain evidence="3 4">DSM 27194</strain>
    </source>
</reference>
<dbReference type="GO" id="GO:0005634">
    <property type="term" value="C:nucleus"/>
    <property type="evidence" value="ECO:0007669"/>
    <property type="project" value="TreeGrafter"/>
</dbReference>
<feature type="region of interest" description="Disordered" evidence="1">
    <location>
        <begin position="646"/>
        <end position="673"/>
    </location>
</feature>
<name>A0A427Y9G9_9TREE</name>
<accession>A0A427Y9G9</accession>
<feature type="compositionally biased region" description="Polar residues" evidence="1">
    <location>
        <begin position="774"/>
        <end position="787"/>
    </location>
</feature>
<proteinExistence type="predicted"/>
<dbReference type="RefSeq" id="XP_028480007.1">
    <property type="nucleotide sequence ID" value="XM_028616150.1"/>
</dbReference>
<evidence type="ECO:0000259" key="2">
    <source>
        <dbReference type="Pfam" id="PF00850"/>
    </source>
</evidence>
<evidence type="ECO:0000313" key="3">
    <source>
        <dbReference type="EMBL" id="RSH87799.1"/>
    </source>
</evidence>